<proteinExistence type="predicted"/>
<comment type="caution">
    <text evidence="6">The sequence shown here is derived from an EMBL/GenBank/DDBJ whole genome shotgun (WGS) entry which is preliminary data.</text>
</comment>
<keyword evidence="3" id="KW-0805">Transcription regulation</keyword>
<evidence type="ECO:0000256" key="1">
    <source>
        <dbReference type="ARBA" id="ARBA00004123"/>
    </source>
</evidence>
<accession>A0AA89BRB4</accession>
<dbReference type="Proteomes" id="UP001186944">
    <property type="component" value="Unassembled WGS sequence"/>
</dbReference>
<keyword evidence="2" id="KW-0678">Repressor</keyword>
<evidence type="ECO:0008006" key="8">
    <source>
        <dbReference type="Google" id="ProtNLM"/>
    </source>
</evidence>
<keyword evidence="7" id="KW-1185">Reference proteome</keyword>
<protein>
    <recommendedName>
        <fullName evidence="8">Sin3 histone deacetylase corepressor complex component SDS3</fullName>
    </recommendedName>
</protein>
<keyword evidence="5" id="KW-0539">Nucleus</keyword>
<dbReference type="EMBL" id="VSWD01000013">
    <property type="protein sequence ID" value="KAK3084624.1"/>
    <property type="molecule type" value="Genomic_DNA"/>
</dbReference>
<organism evidence="6 7">
    <name type="scientific">Pinctada imbricata</name>
    <name type="common">Atlantic pearl-oyster</name>
    <name type="synonym">Pinctada martensii</name>
    <dbReference type="NCBI Taxonomy" id="66713"/>
    <lineage>
        <taxon>Eukaryota</taxon>
        <taxon>Metazoa</taxon>
        <taxon>Spiralia</taxon>
        <taxon>Lophotrochozoa</taxon>
        <taxon>Mollusca</taxon>
        <taxon>Bivalvia</taxon>
        <taxon>Autobranchia</taxon>
        <taxon>Pteriomorphia</taxon>
        <taxon>Pterioida</taxon>
        <taxon>Pterioidea</taxon>
        <taxon>Pteriidae</taxon>
        <taxon>Pinctada</taxon>
    </lineage>
</organism>
<gene>
    <name evidence="6" type="ORF">FSP39_016469</name>
</gene>
<evidence type="ECO:0000313" key="6">
    <source>
        <dbReference type="EMBL" id="KAK3084624.1"/>
    </source>
</evidence>
<dbReference type="GO" id="GO:0005654">
    <property type="term" value="C:nucleoplasm"/>
    <property type="evidence" value="ECO:0007669"/>
    <property type="project" value="UniProtKB-ARBA"/>
</dbReference>
<dbReference type="AlphaFoldDB" id="A0AA89BRB4"/>
<evidence type="ECO:0000256" key="3">
    <source>
        <dbReference type="ARBA" id="ARBA00023015"/>
    </source>
</evidence>
<evidence type="ECO:0000256" key="2">
    <source>
        <dbReference type="ARBA" id="ARBA00022491"/>
    </source>
</evidence>
<sequence length="106" mass="12316">MDDLRIINKVSGKPVTKKVNPPPPPPIEPTVAEAKIDDGRLYYDKRWFHRNQPVFVESKDLGKVSGVITAIGTQEIWVRKVSDNYKLRIYVSQLQKGRYIIRRRQV</sequence>
<dbReference type="PANTHER" id="PTHR21964">
    <property type="entry name" value="BREAST CANCER METASTASIS-SUPPRESSOR 1"/>
    <property type="match status" value="1"/>
</dbReference>
<dbReference type="InterPro" id="IPR013907">
    <property type="entry name" value="Sds3"/>
</dbReference>
<name>A0AA89BRB4_PINIB</name>
<evidence type="ECO:0000256" key="4">
    <source>
        <dbReference type="ARBA" id="ARBA00023163"/>
    </source>
</evidence>
<keyword evidence="4" id="KW-0804">Transcription</keyword>
<evidence type="ECO:0000256" key="5">
    <source>
        <dbReference type="ARBA" id="ARBA00023242"/>
    </source>
</evidence>
<comment type="subcellular location">
    <subcellularLocation>
        <location evidence="1">Nucleus</location>
    </subcellularLocation>
</comment>
<dbReference type="GO" id="GO:0010468">
    <property type="term" value="P:regulation of gene expression"/>
    <property type="evidence" value="ECO:0007669"/>
    <property type="project" value="UniProtKB-ARBA"/>
</dbReference>
<evidence type="ECO:0000313" key="7">
    <source>
        <dbReference type="Proteomes" id="UP001186944"/>
    </source>
</evidence>
<reference evidence="6" key="1">
    <citation type="submission" date="2019-08" db="EMBL/GenBank/DDBJ databases">
        <title>The improved chromosome-level genome for the pearl oyster Pinctada fucata martensii using PacBio sequencing and Hi-C.</title>
        <authorList>
            <person name="Zheng Z."/>
        </authorList>
    </citation>
    <scope>NUCLEOTIDE SEQUENCE</scope>
    <source>
        <strain evidence="6">ZZ-2019</strain>
        <tissue evidence="6">Adductor muscle</tissue>
    </source>
</reference>